<dbReference type="PRINTS" id="PR01011">
    <property type="entry name" value="GLUTPROXDASE"/>
</dbReference>
<dbReference type="SUPFAM" id="SSF52833">
    <property type="entry name" value="Thioredoxin-like"/>
    <property type="match status" value="1"/>
</dbReference>
<comment type="caution">
    <text evidence="6">The sequence shown here is derived from an EMBL/GenBank/DDBJ whole genome shotgun (WGS) entry which is preliminary data.</text>
</comment>
<dbReference type="PROSITE" id="PS00763">
    <property type="entry name" value="GLUTATHIONE_PEROXID_2"/>
    <property type="match status" value="1"/>
</dbReference>
<evidence type="ECO:0000256" key="1">
    <source>
        <dbReference type="ARBA" id="ARBA00006926"/>
    </source>
</evidence>
<feature type="active site" evidence="4">
    <location>
        <position position="36"/>
    </location>
</feature>
<dbReference type="Proteomes" id="UP000561459">
    <property type="component" value="Unassembled WGS sequence"/>
</dbReference>
<dbReference type="RefSeq" id="WP_183617536.1">
    <property type="nucleotide sequence ID" value="NZ_JACIDY010000006.1"/>
</dbReference>
<dbReference type="GO" id="GO:0004601">
    <property type="term" value="F:peroxidase activity"/>
    <property type="evidence" value="ECO:0007669"/>
    <property type="project" value="UniProtKB-KW"/>
</dbReference>
<dbReference type="PROSITE" id="PS51355">
    <property type="entry name" value="GLUTATHIONE_PEROXID_3"/>
    <property type="match status" value="1"/>
</dbReference>
<organism evidence="6 7">
    <name type="scientific">Novosphingobium fluoreni</name>
    <dbReference type="NCBI Taxonomy" id="1391222"/>
    <lineage>
        <taxon>Bacteria</taxon>
        <taxon>Pseudomonadati</taxon>
        <taxon>Pseudomonadota</taxon>
        <taxon>Alphaproteobacteria</taxon>
        <taxon>Sphingomonadales</taxon>
        <taxon>Sphingomonadaceae</taxon>
        <taxon>Novosphingobium</taxon>
    </lineage>
</organism>
<evidence type="ECO:0000313" key="6">
    <source>
        <dbReference type="EMBL" id="MBB3940999.1"/>
    </source>
</evidence>
<sequence length="165" mass="17913">MTTIADFQVRAGTGAPIALGSKLGKVLLVVNTASHCGFTPQYAGLEKLWQDFGHRGFEVLAFPCNQFGRQEPAADSEIATFCDIHFGLSFPLMSKIDVNGPNALPLFDWLKGEAPGVLGSRGIKWNFTKFLVDRNGRAVRRYAPLVKPEVIAADIETLLRAAPPA</sequence>
<dbReference type="PIRSF" id="PIRSF000303">
    <property type="entry name" value="Glutathion_perox"/>
    <property type="match status" value="1"/>
</dbReference>
<dbReference type="Gene3D" id="3.40.30.10">
    <property type="entry name" value="Glutaredoxin"/>
    <property type="match status" value="1"/>
</dbReference>
<comment type="similarity">
    <text evidence="1 5">Belongs to the glutathione peroxidase family.</text>
</comment>
<evidence type="ECO:0000256" key="3">
    <source>
        <dbReference type="ARBA" id="ARBA00023002"/>
    </source>
</evidence>
<reference evidence="6 7" key="1">
    <citation type="submission" date="2020-08" db="EMBL/GenBank/DDBJ databases">
        <title>Genomic Encyclopedia of Type Strains, Phase IV (KMG-IV): sequencing the most valuable type-strain genomes for metagenomic binning, comparative biology and taxonomic classification.</title>
        <authorList>
            <person name="Goeker M."/>
        </authorList>
    </citation>
    <scope>NUCLEOTIDE SEQUENCE [LARGE SCALE GENOMIC DNA]</scope>
    <source>
        <strain evidence="6 7">DSM 27568</strain>
    </source>
</reference>
<accession>A0A7W6BZZ2</accession>
<evidence type="ECO:0000256" key="4">
    <source>
        <dbReference type="PIRSR" id="PIRSR000303-1"/>
    </source>
</evidence>
<dbReference type="InterPro" id="IPR029760">
    <property type="entry name" value="GPX_CS"/>
</dbReference>
<dbReference type="InterPro" id="IPR036249">
    <property type="entry name" value="Thioredoxin-like_sf"/>
</dbReference>
<keyword evidence="3 5" id="KW-0560">Oxidoreductase</keyword>
<dbReference type="InterPro" id="IPR029759">
    <property type="entry name" value="GPX_AS"/>
</dbReference>
<dbReference type="PROSITE" id="PS00460">
    <property type="entry name" value="GLUTATHIONE_PEROXID_1"/>
    <property type="match status" value="1"/>
</dbReference>
<dbReference type="PANTHER" id="PTHR11592">
    <property type="entry name" value="GLUTATHIONE PEROXIDASE"/>
    <property type="match status" value="1"/>
</dbReference>
<keyword evidence="7" id="KW-1185">Reference proteome</keyword>
<evidence type="ECO:0000313" key="7">
    <source>
        <dbReference type="Proteomes" id="UP000561459"/>
    </source>
</evidence>
<evidence type="ECO:0000256" key="5">
    <source>
        <dbReference type="RuleBase" id="RU000499"/>
    </source>
</evidence>
<dbReference type="PANTHER" id="PTHR11592:SF78">
    <property type="entry name" value="GLUTATHIONE PEROXIDASE"/>
    <property type="match status" value="1"/>
</dbReference>
<name>A0A7W6BZZ2_9SPHN</name>
<dbReference type="EMBL" id="JACIDY010000006">
    <property type="protein sequence ID" value="MBB3940999.1"/>
    <property type="molecule type" value="Genomic_DNA"/>
</dbReference>
<gene>
    <name evidence="6" type="ORF">GGR39_002662</name>
</gene>
<dbReference type="GO" id="GO:0034599">
    <property type="term" value="P:cellular response to oxidative stress"/>
    <property type="evidence" value="ECO:0007669"/>
    <property type="project" value="TreeGrafter"/>
</dbReference>
<keyword evidence="2 5" id="KW-0575">Peroxidase</keyword>
<dbReference type="Pfam" id="PF00255">
    <property type="entry name" value="GSHPx"/>
    <property type="match status" value="1"/>
</dbReference>
<dbReference type="CDD" id="cd00340">
    <property type="entry name" value="GSH_Peroxidase"/>
    <property type="match status" value="1"/>
</dbReference>
<evidence type="ECO:0000256" key="2">
    <source>
        <dbReference type="ARBA" id="ARBA00022559"/>
    </source>
</evidence>
<protein>
    <recommendedName>
        <fullName evidence="5">Glutathione peroxidase</fullName>
    </recommendedName>
</protein>
<dbReference type="InterPro" id="IPR000889">
    <property type="entry name" value="Glutathione_peroxidase"/>
</dbReference>
<proteinExistence type="inferred from homology"/>
<dbReference type="AlphaFoldDB" id="A0A7W6BZZ2"/>
<dbReference type="FunFam" id="3.40.30.10:FF:000010">
    <property type="entry name" value="Glutathione peroxidase"/>
    <property type="match status" value="1"/>
</dbReference>